<dbReference type="EMBL" id="QWEH01000009">
    <property type="protein sequence ID" value="RHW31269.1"/>
    <property type="molecule type" value="Genomic_DNA"/>
</dbReference>
<feature type="transmembrane region" description="Helical" evidence="1">
    <location>
        <begin position="51"/>
        <end position="69"/>
    </location>
</feature>
<protein>
    <submittedName>
        <fullName evidence="2">Uncharacterized protein</fullName>
    </submittedName>
</protein>
<keyword evidence="1" id="KW-1133">Transmembrane helix</keyword>
<keyword evidence="3" id="KW-1185">Reference proteome</keyword>
<reference evidence="2 3" key="1">
    <citation type="journal article" date="2007" name="Int. J. Syst. Evol. Microbiol.">
        <title>Oceanobacillus profundus sp. nov., isolated from a deep-sea sediment core.</title>
        <authorList>
            <person name="Kim Y.G."/>
            <person name="Choi D.H."/>
            <person name="Hyun S."/>
            <person name="Cho B.C."/>
        </authorList>
    </citation>
    <scope>NUCLEOTIDE SEQUENCE [LARGE SCALE GENOMIC DNA]</scope>
    <source>
        <strain evidence="2 3">DSM 18246</strain>
    </source>
</reference>
<evidence type="ECO:0000313" key="2">
    <source>
        <dbReference type="EMBL" id="RHW31269.1"/>
    </source>
</evidence>
<evidence type="ECO:0000256" key="1">
    <source>
        <dbReference type="SAM" id="Phobius"/>
    </source>
</evidence>
<dbReference type="AlphaFoldDB" id="A0A417YF70"/>
<name>A0A417YF70_9BACI</name>
<keyword evidence="1" id="KW-0472">Membrane</keyword>
<comment type="caution">
    <text evidence="2">The sequence shown here is derived from an EMBL/GenBank/DDBJ whole genome shotgun (WGS) entry which is preliminary data.</text>
</comment>
<accession>A0A417YF70</accession>
<feature type="transmembrane region" description="Helical" evidence="1">
    <location>
        <begin position="9"/>
        <end position="36"/>
    </location>
</feature>
<proteinExistence type="predicted"/>
<evidence type="ECO:0000313" key="3">
    <source>
        <dbReference type="Proteomes" id="UP000285456"/>
    </source>
</evidence>
<sequence length="74" mass="8496">MINITVKKIFISIVSAVLVSMITVGGSTTANFLYYYFNGEQFGEVITTSRVIWFSLIFVLSFLFILFRLDKKDK</sequence>
<gene>
    <name evidence="2" type="ORF">D1B32_13790</name>
</gene>
<organism evidence="2 3">
    <name type="scientific">Oceanobacillus profundus</name>
    <dbReference type="NCBI Taxonomy" id="372463"/>
    <lineage>
        <taxon>Bacteria</taxon>
        <taxon>Bacillati</taxon>
        <taxon>Bacillota</taxon>
        <taxon>Bacilli</taxon>
        <taxon>Bacillales</taxon>
        <taxon>Bacillaceae</taxon>
        <taxon>Oceanobacillus</taxon>
    </lineage>
</organism>
<dbReference type="Proteomes" id="UP000285456">
    <property type="component" value="Unassembled WGS sequence"/>
</dbReference>
<keyword evidence="1" id="KW-0812">Transmembrane</keyword>